<dbReference type="PRINTS" id="PR00723">
    <property type="entry name" value="SUBTILISIN"/>
</dbReference>
<dbReference type="GO" id="GO:0004252">
    <property type="term" value="F:serine-type endopeptidase activity"/>
    <property type="evidence" value="ECO:0007669"/>
    <property type="project" value="UniProtKB-UniRule"/>
</dbReference>
<comment type="similarity">
    <text evidence="1 7 8">Belongs to the peptidase S8 family.</text>
</comment>
<feature type="domain" description="Peptidase S8/S53" evidence="11">
    <location>
        <begin position="157"/>
        <end position="558"/>
    </location>
</feature>
<dbReference type="PANTHER" id="PTHR43806">
    <property type="entry name" value="PEPTIDASE S8"/>
    <property type="match status" value="1"/>
</dbReference>
<evidence type="ECO:0000256" key="7">
    <source>
        <dbReference type="PROSITE-ProRule" id="PRU01240"/>
    </source>
</evidence>
<dbReference type="EMBL" id="AMYD01000675">
    <property type="protein sequence ID" value="EQB56707.1"/>
    <property type="molecule type" value="Genomic_DNA"/>
</dbReference>
<dbReference type="PROSITE" id="PS51892">
    <property type="entry name" value="SUBTILASE"/>
    <property type="match status" value="1"/>
</dbReference>
<evidence type="ECO:0000256" key="3">
    <source>
        <dbReference type="ARBA" id="ARBA00022729"/>
    </source>
</evidence>
<dbReference type="InterPro" id="IPR022398">
    <property type="entry name" value="Peptidase_S8_His-AS"/>
</dbReference>
<dbReference type="GO" id="GO:0016020">
    <property type="term" value="C:membrane"/>
    <property type="evidence" value="ECO:0007669"/>
    <property type="project" value="InterPro"/>
</dbReference>
<dbReference type="InterPro" id="IPR036852">
    <property type="entry name" value="Peptidase_S8/S53_dom_sf"/>
</dbReference>
<dbReference type="InterPro" id="IPR023828">
    <property type="entry name" value="Peptidase_S8_Ser-AS"/>
</dbReference>
<evidence type="ECO:0000256" key="4">
    <source>
        <dbReference type="ARBA" id="ARBA00022801"/>
    </source>
</evidence>
<keyword evidence="4 7" id="KW-0378">Hydrolase</keyword>
<evidence type="ECO:0000313" key="13">
    <source>
        <dbReference type="EMBL" id="EQB56707.1"/>
    </source>
</evidence>
<dbReference type="GO" id="GO:0006508">
    <property type="term" value="P:proteolysis"/>
    <property type="evidence" value="ECO:0007669"/>
    <property type="project" value="UniProtKB-KW"/>
</dbReference>
<dbReference type="Pfam" id="PF06280">
    <property type="entry name" value="fn3_5"/>
    <property type="match status" value="1"/>
</dbReference>
<dbReference type="InterPro" id="IPR034187">
    <property type="entry name" value="Peptidases_S8_5"/>
</dbReference>
<dbReference type="InterPro" id="IPR023827">
    <property type="entry name" value="Peptidase_S8_Asp-AS"/>
</dbReference>
<accession>T0KM49</accession>
<feature type="signal peptide" evidence="10">
    <location>
        <begin position="1"/>
        <end position="21"/>
    </location>
</feature>
<name>T0KM49_COLGC</name>
<keyword evidence="2 7" id="KW-0645">Protease</keyword>
<dbReference type="InterPro" id="IPR010435">
    <property type="entry name" value="C5a/SBT2-like_Fn3"/>
</dbReference>
<feature type="active site" description="Charge relay system" evidence="6 7">
    <location>
        <position position="534"/>
    </location>
</feature>
<dbReference type="PROSITE" id="PS00138">
    <property type="entry name" value="SUBTILASE_SER"/>
    <property type="match status" value="1"/>
</dbReference>
<reference evidence="14" key="1">
    <citation type="journal article" date="2013" name="Mol. Plant Microbe Interact.">
        <title>Global aspects of pacC regulation of pathogenicity genes in Colletotrichum gloeosporioides as revealed by transcriptome analysis.</title>
        <authorList>
            <person name="Alkan N."/>
            <person name="Meng X."/>
            <person name="Friedlander G."/>
            <person name="Reuveni E."/>
            <person name="Sukno S."/>
            <person name="Sherman A."/>
            <person name="Thon M."/>
            <person name="Fluhr R."/>
            <person name="Prusky D."/>
        </authorList>
    </citation>
    <scope>NUCLEOTIDE SEQUENCE [LARGE SCALE GENOMIC DNA]</scope>
    <source>
        <strain evidence="14">Cg-14</strain>
    </source>
</reference>
<evidence type="ECO:0000313" key="14">
    <source>
        <dbReference type="Proteomes" id="UP000015530"/>
    </source>
</evidence>
<feature type="active site" description="Charge relay system" evidence="6 7">
    <location>
        <position position="166"/>
    </location>
</feature>
<dbReference type="PROSITE" id="PS00136">
    <property type="entry name" value="SUBTILASE_ASP"/>
    <property type="match status" value="1"/>
</dbReference>
<dbReference type="Gene3D" id="3.40.50.200">
    <property type="entry name" value="Peptidase S8/S53 domain"/>
    <property type="match status" value="2"/>
</dbReference>
<feature type="chain" id="PRO_5004566256" evidence="10">
    <location>
        <begin position="22"/>
        <end position="1088"/>
    </location>
</feature>
<feature type="active site" description="Charge relay system" evidence="6 7">
    <location>
        <position position="215"/>
    </location>
</feature>
<proteinExistence type="inferred from homology"/>
<evidence type="ECO:0000256" key="8">
    <source>
        <dbReference type="RuleBase" id="RU003355"/>
    </source>
</evidence>
<dbReference type="STRING" id="1237896.T0KM49"/>
<dbReference type="CDD" id="cd07489">
    <property type="entry name" value="Peptidases_S8_5"/>
    <property type="match status" value="1"/>
</dbReference>
<feature type="compositionally biased region" description="Low complexity" evidence="9">
    <location>
        <begin position="889"/>
        <end position="910"/>
    </location>
</feature>
<feature type="domain" description="C5a peptidase/Subtilisin-like protease SBT2-like Fn3-like" evidence="12">
    <location>
        <begin position="614"/>
        <end position="726"/>
    </location>
</feature>
<dbReference type="Proteomes" id="UP000015530">
    <property type="component" value="Unassembled WGS sequence"/>
</dbReference>
<sequence length="1088" mass="116995">MAAKLLSALAASLALAGIGQSTTVPGNDATLAAAVAAPSRYIVLFEEGAIANFQKRDGTIDVRGFATTVSSHIEKNTKPALTFDSSLFRGVSVDVHDANSTSVDQIKAIEGVSEVWPAGLFTIPPTSEAVISDSDRPTWSPHNTTRVNEVHQKGQKGDGVIVAMIDSGVDYNHPALGAGFGPGFKVDGGYDLAGDNYSPGGPTNPDSDPMDCAGHGTHVAGIIASQNEYNPGVAPNARLRMYKVFGCEDGTTEDVVIAGFLRAFEEGADVITASLGSALGFPYIATSIVVSKIQAAGVVVTAAAGNSGSAGPFWTTNLGNGFGTTTVGSVEQSDRVVYTVKARSANGTTRDIVYMEPTGRPFDLVGDHSAFFYPDVRTRDVCDFLTTQPRVPKGDVLVQRQGDCDWSRMDLITWGRVEWVFYYGKQGEGLPVPNRFIQDAGAQAKGLAGITYEDGQWLLQHSDNNITVTFEFEENPRPVSHRWTDANGVRTSAFSSWGPTLDCRMKPEIAAPGATILSTYPLKLGKWATLSGTSMATPYIAGVAALILGSKGGRAGWGPDTARLVHERLIASGQPVSMRNDNSAYTPVAKIGAGIVDAVRAVEYDTFVSPANLNLNDTVHFNGVHTIKLTNRGQEVVTYNATHQNLNGFQAVSISTKYVDTNPDIAGYFASVTLSTESVTIGPGETVEITASFTEPDNGVYGLMPVYGGNIHFWGSNGEDVRVTYMGIKGSLYSQNSWLYTPSFVQNKNSDSLIGFPDGEEYFIGEWEKQPAALYTNSWASEEQSFDYVAKDWTPEHWVYPPVPGKNKWFGSMTSSERAFPALFQPRIPTGRMFAYGSMNISQGTTLVPGEYRILARSLRIYGDRSNLDDWQTALSNWFTLKALPPSNSTTTTATTSQTATSTSTTASTSAAPLPPIAVCGESVPINLTARITTETSRYGLMLSSDFLVYDRCGDSTHFEWALTNEGYLKTRDISRTTPVEIYAAVHSNNNSLIYMYTPGQISGAFSYLTCARQGTELLCTANAKSSFYDCQDPEDNEAYVHIRSGPEVRSGCRQVTFNFEDLPQTCDTPAASSPATVSATPTVSLMI</sequence>
<evidence type="ECO:0000259" key="12">
    <source>
        <dbReference type="Pfam" id="PF06280"/>
    </source>
</evidence>
<evidence type="ECO:0000256" key="9">
    <source>
        <dbReference type="SAM" id="MobiDB-lite"/>
    </source>
</evidence>
<evidence type="ECO:0000256" key="2">
    <source>
        <dbReference type="ARBA" id="ARBA00022670"/>
    </source>
</evidence>
<dbReference type="Pfam" id="PF00082">
    <property type="entry name" value="Peptidase_S8"/>
    <property type="match status" value="1"/>
</dbReference>
<evidence type="ECO:0000256" key="1">
    <source>
        <dbReference type="ARBA" id="ARBA00011073"/>
    </source>
</evidence>
<evidence type="ECO:0000259" key="11">
    <source>
        <dbReference type="Pfam" id="PF00082"/>
    </source>
</evidence>
<protein>
    <submittedName>
        <fullName evidence="13">Subtilase</fullName>
    </submittedName>
</protein>
<dbReference type="InterPro" id="IPR015500">
    <property type="entry name" value="Peptidase_S8_subtilisin-rel"/>
</dbReference>
<comment type="caution">
    <text evidence="13">The sequence shown here is derived from an EMBL/GenBank/DDBJ whole genome shotgun (WGS) entry which is preliminary data.</text>
</comment>
<dbReference type="AlphaFoldDB" id="T0KM49"/>
<dbReference type="HOGENOM" id="CLU_003559_3_0_1"/>
<dbReference type="PROSITE" id="PS00137">
    <property type="entry name" value="SUBTILASE_HIS"/>
    <property type="match status" value="1"/>
</dbReference>
<dbReference type="SUPFAM" id="SSF52743">
    <property type="entry name" value="Subtilisin-like"/>
    <property type="match status" value="1"/>
</dbReference>
<dbReference type="InterPro" id="IPR050131">
    <property type="entry name" value="Peptidase_S8_subtilisin-like"/>
</dbReference>
<dbReference type="PANTHER" id="PTHR43806:SF66">
    <property type="entry name" value="SERIN ENDOPEPTIDASE"/>
    <property type="match status" value="1"/>
</dbReference>
<evidence type="ECO:0000256" key="5">
    <source>
        <dbReference type="ARBA" id="ARBA00022825"/>
    </source>
</evidence>
<keyword evidence="5 7" id="KW-0720">Serine protease</keyword>
<dbReference type="InterPro" id="IPR000209">
    <property type="entry name" value="Peptidase_S8/S53_dom"/>
</dbReference>
<organism evidence="13 14">
    <name type="scientific">Colletotrichum gloeosporioides (strain Cg-14)</name>
    <name type="common">Anthracnose fungus</name>
    <name type="synonym">Glomerella cingulata</name>
    <dbReference type="NCBI Taxonomy" id="1237896"/>
    <lineage>
        <taxon>Eukaryota</taxon>
        <taxon>Fungi</taxon>
        <taxon>Dikarya</taxon>
        <taxon>Ascomycota</taxon>
        <taxon>Pezizomycotina</taxon>
        <taxon>Sordariomycetes</taxon>
        <taxon>Hypocreomycetidae</taxon>
        <taxon>Glomerellales</taxon>
        <taxon>Glomerellaceae</taxon>
        <taxon>Colletotrichum</taxon>
        <taxon>Colletotrichum gloeosporioides species complex</taxon>
    </lineage>
</organism>
<dbReference type="OrthoDB" id="10256524at2759"/>
<keyword evidence="3 10" id="KW-0732">Signal</keyword>
<feature type="region of interest" description="Disordered" evidence="9">
    <location>
        <begin position="887"/>
        <end position="910"/>
    </location>
</feature>
<gene>
    <name evidence="13" type="ORF">CGLO_03261</name>
</gene>
<evidence type="ECO:0000256" key="6">
    <source>
        <dbReference type="PIRSR" id="PIRSR615500-1"/>
    </source>
</evidence>
<evidence type="ECO:0000256" key="10">
    <source>
        <dbReference type="SAM" id="SignalP"/>
    </source>
</evidence>
<dbReference type="eggNOG" id="KOG4266">
    <property type="taxonomic scope" value="Eukaryota"/>
</dbReference>